<evidence type="ECO:0000256" key="5">
    <source>
        <dbReference type="ARBA" id="ARBA00022801"/>
    </source>
</evidence>
<protein>
    <recommendedName>
        <fullName evidence="7">Probable aspartic-type endopeptidase OPSB</fullName>
    </recommendedName>
    <alternativeName>
        <fullName evidence="6">Probable aspartic-type endopeptidase opsB</fullName>
    </alternativeName>
</protein>
<dbReference type="InterPro" id="IPR021109">
    <property type="entry name" value="Peptidase_aspartic_dom_sf"/>
</dbReference>
<dbReference type="InterPro" id="IPR001969">
    <property type="entry name" value="Aspartic_peptidase_AS"/>
</dbReference>
<keyword evidence="2 10" id="KW-0645">Protease</keyword>
<reference evidence="13 14" key="1">
    <citation type="submission" date="2020-01" db="EMBL/GenBank/DDBJ databases">
        <title>Identification and distribution of gene clusters putatively required for synthesis of sphingolipid metabolism inhibitors in phylogenetically diverse species of the filamentous fungus Fusarium.</title>
        <authorList>
            <person name="Kim H.-S."/>
            <person name="Busman M."/>
            <person name="Brown D.W."/>
            <person name="Divon H."/>
            <person name="Uhlig S."/>
            <person name="Proctor R.H."/>
        </authorList>
    </citation>
    <scope>NUCLEOTIDE SEQUENCE [LARGE SCALE GENOMIC DNA]</scope>
    <source>
        <strain evidence="13 14">NRRL 20459</strain>
    </source>
</reference>
<dbReference type="Gene3D" id="2.40.70.10">
    <property type="entry name" value="Acid Proteases"/>
    <property type="match status" value="2"/>
</dbReference>
<evidence type="ECO:0000256" key="1">
    <source>
        <dbReference type="ARBA" id="ARBA00007447"/>
    </source>
</evidence>
<comment type="similarity">
    <text evidence="1 10">Belongs to the peptidase A1 family.</text>
</comment>
<feature type="chain" id="PRO_5034477206" description="Probable aspartic-type endopeptidase OPSB" evidence="11">
    <location>
        <begin position="21"/>
        <end position="475"/>
    </location>
</feature>
<dbReference type="GO" id="GO:0004190">
    <property type="term" value="F:aspartic-type endopeptidase activity"/>
    <property type="evidence" value="ECO:0007669"/>
    <property type="project" value="UniProtKB-KW"/>
</dbReference>
<feature type="domain" description="Peptidase A1" evidence="12">
    <location>
        <begin position="73"/>
        <end position="402"/>
    </location>
</feature>
<dbReference type="PROSITE" id="PS51767">
    <property type="entry name" value="PEPTIDASE_A1"/>
    <property type="match status" value="1"/>
</dbReference>
<dbReference type="InterPro" id="IPR001461">
    <property type="entry name" value="Aspartic_peptidase_A1"/>
</dbReference>
<gene>
    <name evidence="13" type="ORF">FALBO_10295</name>
</gene>
<evidence type="ECO:0000256" key="7">
    <source>
        <dbReference type="ARBA" id="ARBA00068059"/>
    </source>
</evidence>
<name>A0A8H4PIK2_9HYPO</name>
<evidence type="ECO:0000256" key="11">
    <source>
        <dbReference type="SAM" id="SignalP"/>
    </source>
</evidence>
<evidence type="ECO:0000313" key="13">
    <source>
        <dbReference type="EMBL" id="KAF4462887.1"/>
    </source>
</evidence>
<keyword evidence="14" id="KW-1185">Reference proteome</keyword>
<feature type="signal peptide" evidence="11">
    <location>
        <begin position="1"/>
        <end position="20"/>
    </location>
</feature>
<evidence type="ECO:0000256" key="4">
    <source>
        <dbReference type="ARBA" id="ARBA00022750"/>
    </source>
</evidence>
<dbReference type="InterPro" id="IPR033121">
    <property type="entry name" value="PEPTIDASE_A1"/>
</dbReference>
<dbReference type="Pfam" id="PF00026">
    <property type="entry name" value="Asp"/>
    <property type="match status" value="1"/>
</dbReference>
<evidence type="ECO:0000256" key="2">
    <source>
        <dbReference type="ARBA" id="ARBA00022670"/>
    </source>
</evidence>
<dbReference type="PRINTS" id="PR00792">
    <property type="entry name" value="PEPSIN"/>
</dbReference>
<evidence type="ECO:0000256" key="9">
    <source>
        <dbReference type="PIRSR" id="PIRSR601461-2"/>
    </source>
</evidence>
<dbReference type="EMBL" id="JAADYS010001464">
    <property type="protein sequence ID" value="KAF4462887.1"/>
    <property type="molecule type" value="Genomic_DNA"/>
</dbReference>
<dbReference type="GO" id="GO:0006508">
    <property type="term" value="P:proteolysis"/>
    <property type="evidence" value="ECO:0007669"/>
    <property type="project" value="UniProtKB-KW"/>
</dbReference>
<evidence type="ECO:0000259" key="12">
    <source>
        <dbReference type="PROSITE" id="PS51767"/>
    </source>
</evidence>
<keyword evidence="5 10" id="KW-0378">Hydrolase</keyword>
<dbReference type="AlphaFoldDB" id="A0A8H4PIK2"/>
<dbReference type="PANTHER" id="PTHR47966">
    <property type="entry name" value="BETA-SITE APP-CLEAVING ENZYME, ISOFORM A-RELATED"/>
    <property type="match status" value="1"/>
</dbReference>
<evidence type="ECO:0000256" key="8">
    <source>
        <dbReference type="PIRSR" id="PIRSR601461-1"/>
    </source>
</evidence>
<dbReference type="SUPFAM" id="SSF50630">
    <property type="entry name" value="Acid proteases"/>
    <property type="match status" value="1"/>
</dbReference>
<dbReference type="PROSITE" id="PS00141">
    <property type="entry name" value="ASP_PROTEASE"/>
    <property type="match status" value="1"/>
</dbReference>
<dbReference type="Proteomes" id="UP000554235">
    <property type="component" value="Unassembled WGS sequence"/>
</dbReference>
<keyword evidence="3 11" id="KW-0732">Signal</keyword>
<feature type="active site" evidence="8">
    <location>
        <position position="91"/>
    </location>
</feature>
<dbReference type="InterPro" id="IPR033876">
    <property type="entry name" value="SAP-like"/>
</dbReference>
<dbReference type="PANTHER" id="PTHR47966:SF65">
    <property type="entry name" value="ASPARTIC-TYPE ENDOPEPTIDASE"/>
    <property type="match status" value="1"/>
</dbReference>
<dbReference type="FunFam" id="2.40.70.10:FF:000011">
    <property type="entry name" value="Aspartic protease"/>
    <property type="match status" value="1"/>
</dbReference>
<dbReference type="CDD" id="cd05474">
    <property type="entry name" value="SAP_like"/>
    <property type="match status" value="1"/>
</dbReference>
<feature type="active site" evidence="8">
    <location>
        <position position="284"/>
    </location>
</feature>
<feature type="disulfide bond" evidence="9">
    <location>
        <begin position="319"/>
        <end position="366"/>
    </location>
</feature>
<comment type="caution">
    <text evidence="13">The sequence shown here is derived from an EMBL/GenBank/DDBJ whole genome shotgun (WGS) entry which is preliminary data.</text>
</comment>
<evidence type="ECO:0000256" key="6">
    <source>
        <dbReference type="ARBA" id="ARBA00067536"/>
    </source>
</evidence>
<accession>A0A8H4PIK2</accession>
<sequence length="475" mass="50044">MKTTRLLSAALLSLASLTHAISLHKRQDGLEPRVLSLNLQRSKILDPVAHDLNRLQRRSGSISVGVDNLQTLYFFNASLGTPAQEFRLHLDTGSSDLWVNSADSTLCSTPANVCSESGLYNANKSSTYSYVASDFNITYADGSGAAGDYATETFRVGDVKVKELQFGIGYETSSDQGVLGIGYPSNEAQVGQFGKKPYDNLPAKLAADGLIASNAYSLWLDDLESAAGTILFGGVDRKQYTGDLITLPIEKIGGEFVQFYVTLTGLSVGSSTLDDDLALGVILDSGSTLTYLPSTLAEAIFDLVGADYQEGDNIAYVPCDLADDTGNFTFRFSDPAEITVPLSEMVLDVTDITGRQLSFDNGEPACMFGIAPSPSSTSILGDTFMRSAYVVFDLENNEVSLAQSNFNATGSDIVEIGSGDGAVPAATGASEPVSAASGVPVVSENGAEMLSPFGGCRGVAVWAGALVLGFTWSLV</sequence>
<dbReference type="OrthoDB" id="771136at2759"/>
<keyword evidence="9" id="KW-1015">Disulfide bond</keyword>
<proteinExistence type="inferred from homology"/>
<keyword evidence="4 10" id="KW-0064">Aspartyl protease</keyword>
<organism evidence="13 14">
    <name type="scientific">Fusarium albosuccineum</name>
    <dbReference type="NCBI Taxonomy" id="1237068"/>
    <lineage>
        <taxon>Eukaryota</taxon>
        <taxon>Fungi</taxon>
        <taxon>Dikarya</taxon>
        <taxon>Ascomycota</taxon>
        <taxon>Pezizomycotina</taxon>
        <taxon>Sordariomycetes</taxon>
        <taxon>Hypocreomycetidae</taxon>
        <taxon>Hypocreales</taxon>
        <taxon>Nectriaceae</taxon>
        <taxon>Fusarium</taxon>
        <taxon>Fusarium decemcellulare species complex</taxon>
    </lineage>
</organism>
<evidence type="ECO:0000256" key="3">
    <source>
        <dbReference type="ARBA" id="ARBA00022729"/>
    </source>
</evidence>
<evidence type="ECO:0000256" key="10">
    <source>
        <dbReference type="RuleBase" id="RU000454"/>
    </source>
</evidence>
<evidence type="ECO:0000313" key="14">
    <source>
        <dbReference type="Proteomes" id="UP000554235"/>
    </source>
</evidence>